<organism evidence="3 4">
    <name type="scientific">Galendromus occidentalis</name>
    <name type="common">western predatory mite</name>
    <dbReference type="NCBI Taxonomy" id="34638"/>
    <lineage>
        <taxon>Eukaryota</taxon>
        <taxon>Metazoa</taxon>
        <taxon>Ecdysozoa</taxon>
        <taxon>Arthropoda</taxon>
        <taxon>Chelicerata</taxon>
        <taxon>Arachnida</taxon>
        <taxon>Acari</taxon>
        <taxon>Parasitiformes</taxon>
        <taxon>Mesostigmata</taxon>
        <taxon>Gamasina</taxon>
        <taxon>Phytoseioidea</taxon>
        <taxon>Phytoseiidae</taxon>
        <taxon>Typhlodrominae</taxon>
        <taxon>Galendromus</taxon>
    </lineage>
</organism>
<feature type="coiled-coil region" evidence="1">
    <location>
        <begin position="482"/>
        <end position="569"/>
    </location>
</feature>
<proteinExistence type="predicted"/>
<feature type="compositionally biased region" description="Basic and acidic residues" evidence="2">
    <location>
        <begin position="357"/>
        <end position="372"/>
    </location>
</feature>
<feature type="region of interest" description="Disordered" evidence="2">
    <location>
        <begin position="64"/>
        <end position="161"/>
    </location>
</feature>
<accession>A0AAJ7WIR6</accession>
<dbReference type="KEGG" id="goe:100902555"/>
<reference evidence="4" key="1">
    <citation type="submission" date="2025-08" db="UniProtKB">
        <authorList>
            <consortium name="RefSeq"/>
        </authorList>
    </citation>
    <scope>IDENTIFICATION</scope>
</reference>
<protein>
    <submittedName>
        <fullName evidence="4">Intracellular protein transport protein USO1</fullName>
    </submittedName>
</protein>
<name>A0AAJ7WIR6_9ACAR</name>
<evidence type="ECO:0000256" key="1">
    <source>
        <dbReference type="SAM" id="Coils"/>
    </source>
</evidence>
<dbReference type="AlphaFoldDB" id="A0AAJ7WIR6"/>
<feature type="compositionally biased region" description="Low complexity" evidence="2">
    <location>
        <begin position="31"/>
        <end position="43"/>
    </location>
</feature>
<dbReference type="Proteomes" id="UP000694867">
    <property type="component" value="Unplaced"/>
</dbReference>
<gene>
    <name evidence="4" type="primary">LOC100902555</name>
</gene>
<keyword evidence="1" id="KW-0175">Coiled coil</keyword>
<feature type="region of interest" description="Disordered" evidence="2">
    <location>
        <begin position="357"/>
        <end position="379"/>
    </location>
</feature>
<feature type="compositionally biased region" description="Polar residues" evidence="2">
    <location>
        <begin position="104"/>
        <end position="116"/>
    </location>
</feature>
<keyword evidence="3" id="KW-1185">Reference proteome</keyword>
<sequence>MWMFSSSVAKNPSFQDGLGAHRDSMADKSLSRSTSSLVRSKSLRLPSKSNDVIQENIRNVSTLSRSGSLRDRKNKDVVANPGSRRRDDILQGNASQDNKEKTMSRSCYGSLPSSNGEVKRGGPGTFPFRRPFSRGGSSDKKTPNDPKRFPSSPTTTNRSTRDFASDLKHLIAEHLELQKEYARVRQQLVERSLERIPMSPVSDLTSIPELEADASSPILSDRETMPRSKRSREESATEAYRREVLRLQVELHRMQKLYWNQIIQNDRHEKHESGRIVIDLLDQLEVHRSELHENKSKIRKLEDQLGQSVREIACCRDALSDYQIELQGLRRQLKETTAELIETKENLQFAEDELKTMSESLRESEKERRDSGQDSSYEIKMNGTVSHSAGTSEIFQLHNIVLELGQKIEALVRGDCLFAEDQLDLSEDVLKILAGTPSIDAADESEYQASVDPARPSEAGKPLKESISLVVDQCVHLRDIMRARVQEKLKTKDDQIVELKKSLDLMCRRHSDSEEQAKILTQALQRSQADLHGLSDQAEKWRVEHRNEIERLTRVLEELKERNRCLHAVNMDQARQMNGDLSSLCASPGENDVIMNSASIRDNMHLKQEISKLREEAATKDDLLRAFHRSRQLWEDNYQRVRVDLRIRDQQLDSILDVLKGLPDVVDQCRPLKMIYSNLTDPKTKPIGKKLGVTNSVVASAV</sequence>
<evidence type="ECO:0000313" key="3">
    <source>
        <dbReference type="Proteomes" id="UP000694867"/>
    </source>
</evidence>
<evidence type="ECO:0000256" key="2">
    <source>
        <dbReference type="SAM" id="MobiDB-lite"/>
    </source>
</evidence>
<evidence type="ECO:0000313" key="4">
    <source>
        <dbReference type="RefSeq" id="XP_028967473.1"/>
    </source>
</evidence>
<feature type="compositionally biased region" description="Polar residues" evidence="2">
    <location>
        <begin position="1"/>
        <end position="14"/>
    </location>
</feature>
<dbReference type="RefSeq" id="XP_028967473.1">
    <property type="nucleotide sequence ID" value="XM_029111640.1"/>
</dbReference>
<dbReference type="GeneID" id="100902555"/>
<feature type="region of interest" description="Disordered" evidence="2">
    <location>
        <begin position="1"/>
        <end position="43"/>
    </location>
</feature>
<feature type="compositionally biased region" description="Basic and acidic residues" evidence="2">
    <location>
        <begin position="19"/>
        <end position="30"/>
    </location>
</feature>
<feature type="compositionally biased region" description="Basic and acidic residues" evidence="2">
    <location>
        <begin position="137"/>
        <end position="148"/>
    </location>
</feature>